<accession>A0A9N9IC15</accession>
<name>A0A9N9IC15_FUNMO</name>
<feature type="non-terminal residue" evidence="1">
    <location>
        <position position="1"/>
    </location>
</feature>
<organism evidence="1 2">
    <name type="scientific">Funneliformis mosseae</name>
    <name type="common">Endomycorrhizal fungus</name>
    <name type="synonym">Glomus mosseae</name>
    <dbReference type="NCBI Taxonomy" id="27381"/>
    <lineage>
        <taxon>Eukaryota</taxon>
        <taxon>Fungi</taxon>
        <taxon>Fungi incertae sedis</taxon>
        <taxon>Mucoromycota</taxon>
        <taxon>Glomeromycotina</taxon>
        <taxon>Glomeromycetes</taxon>
        <taxon>Glomerales</taxon>
        <taxon>Glomeraceae</taxon>
        <taxon>Funneliformis</taxon>
    </lineage>
</organism>
<keyword evidence="2" id="KW-1185">Reference proteome</keyword>
<protein>
    <submittedName>
        <fullName evidence="1">6239_t:CDS:1</fullName>
    </submittedName>
</protein>
<reference evidence="1" key="1">
    <citation type="submission" date="2021-06" db="EMBL/GenBank/DDBJ databases">
        <authorList>
            <person name="Kallberg Y."/>
            <person name="Tangrot J."/>
            <person name="Rosling A."/>
        </authorList>
    </citation>
    <scope>NUCLEOTIDE SEQUENCE</scope>
    <source>
        <strain evidence="1">87-6 pot B 2015</strain>
    </source>
</reference>
<dbReference type="EMBL" id="CAJVPP010015864">
    <property type="protein sequence ID" value="CAG8728015.1"/>
    <property type="molecule type" value="Genomic_DNA"/>
</dbReference>
<evidence type="ECO:0000313" key="2">
    <source>
        <dbReference type="Proteomes" id="UP000789375"/>
    </source>
</evidence>
<dbReference type="AlphaFoldDB" id="A0A9N9IC15"/>
<sequence length="51" mass="5523">GASRFGTLSQFLFSDGPFAKQQQQHGKIKNGGIMVKRVQNEVGGSTVTRKT</sequence>
<proteinExistence type="predicted"/>
<dbReference type="Proteomes" id="UP000789375">
    <property type="component" value="Unassembled WGS sequence"/>
</dbReference>
<gene>
    <name evidence="1" type="ORF">FMOSSE_LOCUS15483</name>
</gene>
<feature type="non-terminal residue" evidence="1">
    <location>
        <position position="51"/>
    </location>
</feature>
<evidence type="ECO:0000313" key="1">
    <source>
        <dbReference type="EMBL" id="CAG8728015.1"/>
    </source>
</evidence>
<comment type="caution">
    <text evidence="1">The sequence shown here is derived from an EMBL/GenBank/DDBJ whole genome shotgun (WGS) entry which is preliminary data.</text>
</comment>